<dbReference type="PANTHER" id="PTHR28082:SF2">
    <property type="entry name" value="CHY-TYPE DOMAIN-CONTAINING PROTEIN"/>
    <property type="match status" value="1"/>
</dbReference>
<keyword evidence="2" id="KW-1185">Reference proteome</keyword>
<dbReference type="InterPro" id="IPR052604">
    <property type="entry name" value="Mito_Tim_assembly_helper"/>
</dbReference>
<dbReference type="PANTHER" id="PTHR28082">
    <property type="entry name" value="ZINC FINGER PROTEIN"/>
    <property type="match status" value="1"/>
</dbReference>
<dbReference type="InterPro" id="IPR037274">
    <property type="entry name" value="Znf_CHY_sf"/>
</dbReference>
<proteinExistence type="predicted"/>
<dbReference type="STRING" id="1316194.A0A1Q5UIQ6"/>
<gene>
    <name evidence="1" type="ORF">PENSUB_2055</name>
</gene>
<comment type="caution">
    <text evidence="1">The sequence shown here is derived from an EMBL/GenBank/DDBJ whole genome shotgun (WGS) entry which is preliminary data.</text>
</comment>
<sequence>MRHSRKWFDCAECHQEQESHMLQKAQEMIFACKKCKKCFRKDAADDEYCPHCDNHFVLEAVTAKPTLQIEGDDARMDSRYVEGRGHSILVATADISAGCSRMTEFGVTKNDLCSIYATCPIGWARGWSLAALLMKLTTFLRFTTSIYIQSFYPPLGTIDQPCICIKYPPILLRCGKSFYFKKSTSDV</sequence>
<dbReference type="EMBL" id="MNBE01000228">
    <property type="protein sequence ID" value="OKP12319.1"/>
    <property type="molecule type" value="Genomic_DNA"/>
</dbReference>
<dbReference type="GO" id="GO:0005758">
    <property type="term" value="C:mitochondrial intermembrane space"/>
    <property type="evidence" value="ECO:0007669"/>
    <property type="project" value="TreeGrafter"/>
</dbReference>
<dbReference type="GO" id="GO:0008270">
    <property type="term" value="F:zinc ion binding"/>
    <property type="evidence" value="ECO:0007669"/>
    <property type="project" value="InterPro"/>
</dbReference>
<accession>A0A1Q5UIQ6</accession>
<evidence type="ECO:0000313" key="2">
    <source>
        <dbReference type="Proteomes" id="UP000186955"/>
    </source>
</evidence>
<reference evidence="1 2" key="1">
    <citation type="submission" date="2016-10" db="EMBL/GenBank/DDBJ databases">
        <title>Genome sequence of the ascomycete fungus Penicillium subrubescens.</title>
        <authorList>
            <person name="De Vries R.P."/>
            <person name="Peng M."/>
            <person name="Dilokpimol A."/>
            <person name="Hilden K."/>
            <person name="Makela M.R."/>
            <person name="Grigoriev I."/>
            <person name="Riley R."/>
            <person name="Granchi Z."/>
        </authorList>
    </citation>
    <scope>NUCLEOTIDE SEQUENCE [LARGE SCALE GENOMIC DNA]</scope>
    <source>
        <strain evidence="1 2">CBS 132785</strain>
    </source>
</reference>
<dbReference type="Proteomes" id="UP000186955">
    <property type="component" value="Unassembled WGS sequence"/>
</dbReference>
<organism evidence="1 2">
    <name type="scientific">Penicillium subrubescens</name>
    <dbReference type="NCBI Taxonomy" id="1316194"/>
    <lineage>
        <taxon>Eukaryota</taxon>
        <taxon>Fungi</taxon>
        <taxon>Dikarya</taxon>
        <taxon>Ascomycota</taxon>
        <taxon>Pezizomycotina</taxon>
        <taxon>Eurotiomycetes</taxon>
        <taxon>Eurotiomycetidae</taxon>
        <taxon>Eurotiales</taxon>
        <taxon>Aspergillaceae</taxon>
        <taxon>Penicillium</taxon>
    </lineage>
</organism>
<dbReference type="AlphaFoldDB" id="A0A1Q5UIQ6"/>
<evidence type="ECO:0008006" key="3">
    <source>
        <dbReference type="Google" id="ProtNLM"/>
    </source>
</evidence>
<evidence type="ECO:0000313" key="1">
    <source>
        <dbReference type="EMBL" id="OKP12319.1"/>
    </source>
</evidence>
<protein>
    <recommendedName>
        <fullName evidence="3">CHY-type domain-containing protein</fullName>
    </recommendedName>
</protein>
<dbReference type="GO" id="GO:0045041">
    <property type="term" value="P:protein import into mitochondrial intermembrane space"/>
    <property type="evidence" value="ECO:0007669"/>
    <property type="project" value="TreeGrafter"/>
</dbReference>
<name>A0A1Q5UIQ6_9EURO</name>
<dbReference type="SUPFAM" id="SSF161219">
    <property type="entry name" value="CHY zinc finger-like"/>
    <property type="match status" value="1"/>
</dbReference>